<dbReference type="EMBL" id="JAFIMR010000003">
    <property type="protein sequence ID" value="KAI1880081.1"/>
    <property type="molecule type" value="Genomic_DNA"/>
</dbReference>
<accession>A0A9Q0AVC5</accession>
<dbReference type="Proteomes" id="UP000829685">
    <property type="component" value="Unassembled WGS sequence"/>
</dbReference>
<protein>
    <submittedName>
        <fullName evidence="1">Uncharacterized protein</fullName>
    </submittedName>
</protein>
<gene>
    <name evidence="1" type="ORF">JX265_001702</name>
</gene>
<reference evidence="1" key="1">
    <citation type="submission" date="2021-03" db="EMBL/GenBank/DDBJ databases">
        <title>Revisited historic fungal species revealed as producer of novel bioactive compounds through whole genome sequencing and comparative genomics.</title>
        <authorList>
            <person name="Vignolle G.A."/>
            <person name="Hochenegger N."/>
            <person name="Mach R.L."/>
            <person name="Mach-Aigner A.R."/>
            <person name="Javad Rahimi M."/>
            <person name="Salim K.A."/>
            <person name="Chan C.M."/>
            <person name="Lim L.B.L."/>
            <person name="Cai F."/>
            <person name="Druzhinina I.S."/>
            <person name="U'Ren J.M."/>
            <person name="Derntl C."/>
        </authorList>
    </citation>
    <scope>NUCLEOTIDE SEQUENCE</scope>
    <source>
        <strain evidence="1">TUCIM 5799</strain>
    </source>
</reference>
<dbReference type="AlphaFoldDB" id="A0A9Q0AVC5"/>
<name>A0A9Q0AVC5_9PEZI</name>
<sequence>MKESQQTCGAALVVRGDQVQLVSPNTIPAHLCAFASQHRHITLSKASAILSSSRSVSHAPSASSSSSIQLHAQLTSQRDQSYVMASTSVFIDVLHRVREAAEVCDKGSFAPGVKSTFKDLMGLIAAKDYNHWTPLHKFRIDFCHRLCNYLNVGPFPLDEPDECDENTATPICLNAFARVESDHRQTAGSIIHAICANREIDPLTDDIAAQTDFDVLFHGIRHDLEWESRSLELQQAFIGALRDLLGKGGVKRTGPDKSMKWFRLRLFAKVYGRLWPEYKFPSYFPGEWSVSAMRTGHERVIDQRMLYNALKYEPDCDDFVSRL</sequence>
<evidence type="ECO:0000313" key="1">
    <source>
        <dbReference type="EMBL" id="KAI1880081.1"/>
    </source>
</evidence>
<organism evidence="1 2">
    <name type="scientific">Neoarthrinium moseri</name>
    <dbReference type="NCBI Taxonomy" id="1658444"/>
    <lineage>
        <taxon>Eukaryota</taxon>
        <taxon>Fungi</taxon>
        <taxon>Dikarya</taxon>
        <taxon>Ascomycota</taxon>
        <taxon>Pezizomycotina</taxon>
        <taxon>Sordariomycetes</taxon>
        <taxon>Xylariomycetidae</taxon>
        <taxon>Amphisphaeriales</taxon>
        <taxon>Apiosporaceae</taxon>
        <taxon>Neoarthrinium</taxon>
    </lineage>
</organism>
<proteinExistence type="predicted"/>
<keyword evidence="2" id="KW-1185">Reference proteome</keyword>
<evidence type="ECO:0000313" key="2">
    <source>
        <dbReference type="Proteomes" id="UP000829685"/>
    </source>
</evidence>
<comment type="caution">
    <text evidence="1">The sequence shown here is derived from an EMBL/GenBank/DDBJ whole genome shotgun (WGS) entry which is preliminary data.</text>
</comment>